<sequence>MVKTLIGLFNFLEISCANSRWTATRFLHMISFIFSLSVSTIAFRLADAGLTREGISSKSRQVERAPAK</sequence>
<evidence type="ECO:0000313" key="2">
    <source>
        <dbReference type="EMBL" id="AAB94023.1"/>
    </source>
</evidence>
<accession>O55843</accession>
<feature type="transmembrane region" description="Helical" evidence="1">
    <location>
        <begin position="26"/>
        <end position="46"/>
    </location>
</feature>
<organism evidence="2">
    <name type="scientific">Peanut yellow spot virus</name>
    <dbReference type="NCBI Taxonomy" id="63443"/>
    <lineage>
        <taxon>Viruses</taxon>
        <taxon>Riboviria</taxon>
        <taxon>Orthornavirae</taxon>
        <taxon>Negarnaviricota</taxon>
        <taxon>Polyploviricotina</taxon>
        <taxon>Bunyaviricetes</taxon>
        <taxon>Elliovirales</taxon>
        <taxon>Tospoviridae</taxon>
        <taxon>Orthotospovirus</taxon>
        <taxon>Orthotospovirus arachiflavamaculae</taxon>
    </lineage>
</organism>
<name>O55843_9VIRU</name>
<proteinExistence type="predicted"/>
<keyword evidence="1" id="KW-0812">Transmembrane</keyword>
<reference evidence="2" key="1">
    <citation type="journal article" date="1998" name="Arch. Virol.">
        <title>Peanut yellow spot virus is a member of a new serogroup of Tospovirus genus based on small (S) RNA sequence and organization.</title>
        <authorList>
            <person name="Satyanarayana T."/>
            <person name="Gowda S."/>
            <person name="Reddy K.L."/>
            <person name="Mitchell S.E."/>
            <person name="Dawson W.O."/>
            <person name="Reddy D.V."/>
        </authorList>
    </citation>
    <scope>NUCLEOTIDE SEQUENCE</scope>
</reference>
<protein>
    <submittedName>
        <fullName evidence="2">ORF3</fullName>
    </submittedName>
</protein>
<keyword evidence="1" id="KW-0472">Membrane</keyword>
<dbReference type="EMBL" id="AF013994">
    <property type="protein sequence ID" value="AAB94023.1"/>
    <property type="molecule type" value="Genomic_RNA"/>
</dbReference>
<keyword evidence="1" id="KW-1133">Transmembrane helix</keyword>
<evidence type="ECO:0000256" key="1">
    <source>
        <dbReference type="SAM" id="Phobius"/>
    </source>
</evidence>